<protein>
    <submittedName>
        <fullName evidence="3">Uncharacterized protein</fullName>
    </submittedName>
</protein>
<name>A0A4P6L0G9_9BURK</name>
<keyword evidence="1" id="KW-0472">Membrane</keyword>
<dbReference type="OrthoDB" id="5986644at2"/>
<keyword evidence="4" id="KW-1185">Reference proteome</keyword>
<gene>
    <name evidence="3" type="ORF">EWM63_16430</name>
</gene>
<feature type="transmembrane region" description="Helical" evidence="1">
    <location>
        <begin position="39"/>
        <end position="59"/>
    </location>
</feature>
<dbReference type="AlphaFoldDB" id="A0A4P6L0G9"/>
<evidence type="ECO:0000313" key="4">
    <source>
        <dbReference type="Proteomes" id="UP000290637"/>
    </source>
</evidence>
<feature type="chain" id="PRO_5020783290" evidence="2">
    <location>
        <begin position="24"/>
        <end position="135"/>
    </location>
</feature>
<organism evidence="3 4">
    <name type="scientific">Pseudoduganella lutea</name>
    <dbReference type="NCBI Taxonomy" id="321985"/>
    <lineage>
        <taxon>Bacteria</taxon>
        <taxon>Pseudomonadati</taxon>
        <taxon>Pseudomonadota</taxon>
        <taxon>Betaproteobacteria</taxon>
        <taxon>Burkholderiales</taxon>
        <taxon>Oxalobacteraceae</taxon>
        <taxon>Telluria group</taxon>
        <taxon>Pseudoduganella</taxon>
    </lineage>
</organism>
<keyword evidence="2" id="KW-0732">Signal</keyword>
<evidence type="ECO:0000256" key="1">
    <source>
        <dbReference type="SAM" id="Phobius"/>
    </source>
</evidence>
<dbReference type="Proteomes" id="UP000290637">
    <property type="component" value="Chromosome"/>
</dbReference>
<feature type="signal peptide" evidence="2">
    <location>
        <begin position="1"/>
        <end position="23"/>
    </location>
</feature>
<dbReference type="KEGG" id="plue:EWM63_16430"/>
<accession>A0A4P6L0G9</accession>
<evidence type="ECO:0000256" key="2">
    <source>
        <dbReference type="SAM" id="SignalP"/>
    </source>
</evidence>
<evidence type="ECO:0000313" key="3">
    <source>
        <dbReference type="EMBL" id="QBE64382.1"/>
    </source>
</evidence>
<keyword evidence="1" id="KW-0812">Transmembrane</keyword>
<keyword evidence="1" id="KW-1133">Transmembrane helix</keyword>
<reference evidence="3 4" key="1">
    <citation type="submission" date="2019-02" db="EMBL/GenBank/DDBJ databases">
        <title>Draft Genome Sequences of Six Type Strains of the Genus Massilia.</title>
        <authorList>
            <person name="Miess H."/>
            <person name="Frediansyhah A."/>
            <person name="Gross H."/>
        </authorList>
    </citation>
    <scope>NUCLEOTIDE SEQUENCE [LARGE SCALE GENOMIC DNA]</scope>
    <source>
        <strain evidence="3 4">DSM 17473</strain>
    </source>
</reference>
<dbReference type="EMBL" id="CP035913">
    <property type="protein sequence ID" value="QBE64382.1"/>
    <property type="molecule type" value="Genomic_DNA"/>
</dbReference>
<sequence>MKRLLLTTLLSFACATAHVPALATDASSPSRASGDVSVIVVAGSLAPLVIGGSIVVVAVEKAGEGIDLLLESAADGSRATVRLAGKAAEGLSVAAGTAVNVSATATGHVLVASGKVIAFIPNEAGKALLRSAKAS</sequence>
<dbReference type="RefSeq" id="WP_130187500.1">
    <property type="nucleotide sequence ID" value="NZ_CP035913.1"/>
</dbReference>
<proteinExistence type="predicted"/>